<dbReference type="InterPro" id="IPR052738">
    <property type="entry name" value="ABC-Tungstate_binding"/>
</dbReference>
<dbReference type="PANTHER" id="PTHR37945:SF1">
    <property type="entry name" value="EXTRACELLULAR TUNGSTATE BINDING PROTEIN"/>
    <property type="match status" value="1"/>
</dbReference>
<evidence type="ECO:0000313" key="2">
    <source>
        <dbReference type="EMBL" id="GAG05550.1"/>
    </source>
</evidence>
<feature type="non-terminal residue" evidence="2">
    <location>
        <position position="207"/>
    </location>
</feature>
<dbReference type="Gene3D" id="3.40.190.10">
    <property type="entry name" value="Periplasmic binding protein-like II"/>
    <property type="match status" value="1"/>
</dbReference>
<accession>X0UIX8</accession>
<dbReference type="EMBL" id="BARS01025562">
    <property type="protein sequence ID" value="GAG05550.1"/>
    <property type="molecule type" value="Genomic_DNA"/>
</dbReference>
<feature type="domain" description="PBP" evidence="1">
    <location>
        <begin position="27"/>
        <end position="203"/>
    </location>
</feature>
<dbReference type="PANTHER" id="PTHR37945">
    <property type="entry name" value="EXTRACELLULAR TUNGSTATE BINDING PROTEIN"/>
    <property type="match status" value="1"/>
</dbReference>
<reference evidence="2" key="1">
    <citation type="journal article" date="2014" name="Front. Microbiol.">
        <title>High frequency of phylogenetically diverse reductive dehalogenase-homologous genes in deep subseafloor sedimentary metagenomes.</title>
        <authorList>
            <person name="Kawai M."/>
            <person name="Futagami T."/>
            <person name="Toyoda A."/>
            <person name="Takaki Y."/>
            <person name="Nishi S."/>
            <person name="Hori S."/>
            <person name="Arai W."/>
            <person name="Tsubouchi T."/>
            <person name="Morono Y."/>
            <person name="Uchiyama I."/>
            <person name="Ito T."/>
            <person name="Fujiyama A."/>
            <person name="Inagaki F."/>
            <person name="Takami H."/>
        </authorList>
    </citation>
    <scope>NUCLEOTIDE SEQUENCE</scope>
    <source>
        <strain evidence="2">Expedition CK06-06</strain>
    </source>
</reference>
<organism evidence="2">
    <name type="scientific">marine sediment metagenome</name>
    <dbReference type="NCBI Taxonomy" id="412755"/>
    <lineage>
        <taxon>unclassified sequences</taxon>
        <taxon>metagenomes</taxon>
        <taxon>ecological metagenomes</taxon>
    </lineage>
</organism>
<dbReference type="InterPro" id="IPR024370">
    <property type="entry name" value="PBP_domain"/>
</dbReference>
<sequence length="207" mass="22228">MSSQGRASVICVLICVGVFSAAFLAEGAERLILGTTTSTADSGLLDAILPDFEDRFGVDVEVLAVGTGQALEMGRRGDVDVLLVHARTLEDTFVEEGYATDRYDVMYNDFIVVGPLADPAGIAGFALAADAFRQLSRWESPFASRGDNSGTNIMERQIWTCIDLSPNVHDAWYVSLGQGMAATLVYANETGAYALTDRGTFLARLEV</sequence>
<gene>
    <name evidence="2" type="ORF">S01H1_40373</name>
</gene>
<name>X0UIX8_9ZZZZ</name>
<comment type="caution">
    <text evidence="2">The sequence shown here is derived from an EMBL/GenBank/DDBJ whole genome shotgun (WGS) entry which is preliminary data.</text>
</comment>
<protein>
    <recommendedName>
        <fullName evidence="1">PBP domain-containing protein</fullName>
    </recommendedName>
</protein>
<dbReference type="Pfam" id="PF12849">
    <property type="entry name" value="PBP_like_2"/>
    <property type="match status" value="1"/>
</dbReference>
<dbReference type="SUPFAM" id="SSF53850">
    <property type="entry name" value="Periplasmic binding protein-like II"/>
    <property type="match status" value="1"/>
</dbReference>
<evidence type="ECO:0000259" key="1">
    <source>
        <dbReference type="Pfam" id="PF12849"/>
    </source>
</evidence>
<proteinExistence type="predicted"/>
<dbReference type="AlphaFoldDB" id="X0UIX8"/>